<evidence type="ECO:0000256" key="4">
    <source>
        <dbReference type="PIRNR" id="PIRNR016020"/>
    </source>
</evidence>
<dbReference type="InterPro" id="IPR008183">
    <property type="entry name" value="Aldose_1/G6P_1-epimerase"/>
</dbReference>
<dbReference type="PANTHER" id="PTHR11122:SF13">
    <property type="entry name" value="GLUCOSE-6-PHOSPHATE 1-EPIMERASE"/>
    <property type="match status" value="1"/>
</dbReference>
<dbReference type="PIRSF" id="PIRSF016020">
    <property type="entry name" value="PHexose_mutarotase"/>
    <property type="match status" value="1"/>
</dbReference>
<gene>
    <name evidence="6" type="primary">yeaD</name>
    <name evidence="6" type="ORF">SAMEA4475696_00248</name>
</gene>
<dbReference type="SUPFAM" id="SSF74650">
    <property type="entry name" value="Galactose mutarotase-like"/>
    <property type="match status" value="1"/>
</dbReference>
<dbReference type="PANTHER" id="PTHR11122">
    <property type="entry name" value="APOSPORY-ASSOCIATED PROTEIN C-RELATED"/>
    <property type="match status" value="1"/>
</dbReference>
<evidence type="ECO:0000256" key="2">
    <source>
        <dbReference type="ARBA" id="ARBA00005866"/>
    </source>
</evidence>
<dbReference type="InterPro" id="IPR014718">
    <property type="entry name" value="GH-type_carb-bd"/>
</dbReference>
<evidence type="ECO:0000313" key="6">
    <source>
        <dbReference type="EMBL" id="SNV17601.1"/>
    </source>
</evidence>
<dbReference type="GeneID" id="63458550"/>
<evidence type="ECO:0000256" key="1">
    <source>
        <dbReference type="ARBA" id="ARBA00001096"/>
    </source>
</evidence>
<dbReference type="EC" id="5.1.3.15" evidence="4"/>
<dbReference type="Gene3D" id="2.70.98.10">
    <property type="match status" value="1"/>
</dbReference>
<comment type="catalytic activity">
    <reaction evidence="1">
        <text>alpha-D-glucose 6-phosphate = beta-D-glucose 6-phosphate</text>
        <dbReference type="Rhea" id="RHEA:16249"/>
        <dbReference type="ChEBI" id="CHEBI:58225"/>
        <dbReference type="ChEBI" id="CHEBI:58247"/>
        <dbReference type="EC" id="5.1.3.15"/>
    </reaction>
</comment>
<proteinExistence type="inferred from homology"/>
<dbReference type="InterPro" id="IPR025532">
    <property type="entry name" value="G6P_1-epimerase"/>
</dbReference>
<dbReference type="GO" id="GO:0005737">
    <property type="term" value="C:cytoplasm"/>
    <property type="evidence" value="ECO:0007669"/>
    <property type="project" value="TreeGrafter"/>
</dbReference>
<dbReference type="Proteomes" id="UP000242637">
    <property type="component" value="Chromosome 1"/>
</dbReference>
<dbReference type="GO" id="GO:0047938">
    <property type="term" value="F:glucose-6-phosphate 1-epimerase activity"/>
    <property type="evidence" value="ECO:0007669"/>
    <property type="project" value="UniProtKB-UniRule"/>
</dbReference>
<protein>
    <recommendedName>
        <fullName evidence="4">Putative glucose-6-phosphate 1-epimerase</fullName>
        <ecNumber evidence="4">5.1.3.15</ecNumber>
    </recommendedName>
</protein>
<feature type="active site" evidence="5">
    <location>
        <position position="268"/>
    </location>
</feature>
<evidence type="ECO:0000256" key="5">
    <source>
        <dbReference type="PIRSR" id="PIRSR016020-1"/>
    </source>
</evidence>
<dbReference type="CDD" id="cd09020">
    <property type="entry name" value="D-hex-6-P-epi_like"/>
    <property type="match status" value="1"/>
</dbReference>
<organism evidence="6 7">
    <name type="scientific">Dermatophilus congolensis</name>
    <dbReference type="NCBI Taxonomy" id="1863"/>
    <lineage>
        <taxon>Bacteria</taxon>
        <taxon>Bacillati</taxon>
        <taxon>Actinomycetota</taxon>
        <taxon>Actinomycetes</taxon>
        <taxon>Micrococcales</taxon>
        <taxon>Dermatophilaceae</taxon>
        <taxon>Dermatophilus</taxon>
    </lineage>
</organism>
<dbReference type="Pfam" id="PF01263">
    <property type="entry name" value="Aldose_epim"/>
    <property type="match status" value="1"/>
</dbReference>
<dbReference type="EMBL" id="LT906453">
    <property type="protein sequence ID" value="SNV17601.1"/>
    <property type="molecule type" value="Genomic_DNA"/>
</dbReference>
<dbReference type="AlphaFoldDB" id="A0A239V5S5"/>
<keyword evidence="7" id="KW-1185">Reference proteome</keyword>
<dbReference type="KEGG" id="dco:SAMEA4475696_0248"/>
<sequence length="296" mass="31580">MPNIDPAQLPTGVTLTQGQSGLPVLRIDTPAATGEIYLYGAHITAWTPAGAEPVLWMSQHSTFEPGTAIRGGIPICAPWFGPGKRNDKKPAHGWFRTNTWELSAATTDNNGAPTLTFTIDAANATLPEGTPTGIRGEYTVTFGQTLDLALTITSDEDYELEEALHAYIAVSDVTTISVEGLDGTRYADKAPGGRAVNAQSGPLRLTRETDRVYAHDSTAEIIDPGNNRAITLTKSGSASTVIWNPWQTKAAALPDFGDDEWTHMVCFETANALAKAVQLPAGGSHTMRATYGLRTL</sequence>
<evidence type="ECO:0000313" key="7">
    <source>
        <dbReference type="Proteomes" id="UP000242637"/>
    </source>
</evidence>
<accession>A0A239V5S5</accession>
<dbReference type="STRING" id="1121387.GCA_000429885_01466"/>
<evidence type="ECO:0000256" key="3">
    <source>
        <dbReference type="ARBA" id="ARBA00023235"/>
    </source>
</evidence>
<name>A0A239V5S5_9MICO</name>
<reference evidence="6 7" key="1">
    <citation type="submission" date="2017-06" db="EMBL/GenBank/DDBJ databases">
        <authorList>
            <consortium name="Pathogen Informatics"/>
        </authorList>
    </citation>
    <scope>NUCLEOTIDE SEQUENCE [LARGE SCALE GENOMIC DNA]</scope>
    <source>
        <strain evidence="6 7">NCTC13039</strain>
    </source>
</reference>
<dbReference type="OrthoDB" id="9790727at2"/>
<keyword evidence="3 4" id="KW-0413">Isomerase</keyword>
<feature type="active site" evidence="5">
    <location>
        <position position="165"/>
    </location>
</feature>
<dbReference type="InterPro" id="IPR011013">
    <property type="entry name" value="Gal_mutarotase_sf_dom"/>
</dbReference>
<dbReference type="GO" id="GO:0005975">
    <property type="term" value="P:carbohydrate metabolic process"/>
    <property type="evidence" value="ECO:0007669"/>
    <property type="project" value="InterPro"/>
</dbReference>
<comment type="similarity">
    <text evidence="2 4">Belongs to the glucose-6-phosphate 1-epimerase family.</text>
</comment>
<dbReference type="GO" id="GO:0030246">
    <property type="term" value="F:carbohydrate binding"/>
    <property type="evidence" value="ECO:0007669"/>
    <property type="project" value="UniProtKB-UniRule"/>
</dbReference>
<dbReference type="RefSeq" id="WP_028327361.1">
    <property type="nucleotide sequence ID" value="NZ_JAAFNI010000001.1"/>
</dbReference>